<reference evidence="10 11" key="2">
    <citation type="submission" date="2017-10" db="EMBL/GenBank/DDBJ databases">
        <title>Rhizosphere-associated Pseudomonas modulate jasmonic acid/salicylic acid antagonism to induce systemic resistance to herbivores at the cost of susceptibility to pathogens.</title>
        <authorList>
            <person name="Haney C.H."/>
            <person name="Wiesmann C.L."/>
            <person name="Shapiro L.R."/>
            <person name="O'Sullivan L.R."/>
            <person name="Khorasani S."/>
            <person name="Melnyk R.A."/>
            <person name="Xiao L."/>
            <person name="Bush J."/>
            <person name="Carrillo J."/>
            <person name="Pierce N.E."/>
            <person name="Ausubel F.M."/>
        </authorList>
    </citation>
    <scope>NUCLEOTIDE SEQUENCE [LARGE SCALE GENOMIC DNA]</scope>
    <source>
        <strain evidence="10 11">CH229</strain>
    </source>
</reference>
<comment type="similarity">
    <text evidence="1">Belongs to the ABC transporter superfamily.</text>
</comment>
<dbReference type="InterPro" id="IPR027417">
    <property type="entry name" value="P-loop_NTPase"/>
</dbReference>
<feature type="domain" description="ABC transporter" evidence="9">
    <location>
        <begin position="270"/>
        <end position="519"/>
    </location>
</feature>
<comment type="subunit">
    <text evidence="8">The complex is composed of two ATP-binding proteins (DppD and DppF), two transmembrane proteins (DppB and DppC) and a solute-binding protein (DppA1-A5). Five orthologous SBPs (DppA1-A5) are present in P.aeruginosa, which increases the substrate specificity of the DppBCDF transporter.</text>
</comment>
<dbReference type="SMART" id="SM00382">
    <property type="entry name" value="AAA"/>
    <property type="match status" value="2"/>
</dbReference>
<dbReference type="Pfam" id="PF00005">
    <property type="entry name" value="ABC_tran"/>
    <property type="match status" value="2"/>
</dbReference>
<dbReference type="FunFam" id="3.40.50.300:FF:000016">
    <property type="entry name" value="Oligopeptide ABC transporter ATP-binding component"/>
    <property type="match status" value="2"/>
</dbReference>
<dbReference type="PANTHER" id="PTHR43776">
    <property type="entry name" value="TRANSPORT ATP-BINDING PROTEIN"/>
    <property type="match status" value="1"/>
</dbReference>
<dbReference type="GO" id="GO:0016887">
    <property type="term" value="F:ATP hydrolysis activity"/>
    <property type="evidence" value="ECO:0007669"/>
    <property type="project" value="InterPro"/>
</dbReference>
<evidence type="ECO:0000313" key="10">
    <source>
        <dbReference type="EMBL" id="PCM47162.1"/>
    </source>
</evidence>
<dbReference type="AlphaFoldDB" id="A0A854X5T7"/>
<name>A0A854X5T7_PSEFL</name>
<keyword evidence="2" id="KW-0813">Transport</keyword>
<dbReference type="InterPro" id="IPR003439">
    <property type="entry name" value="ABC_transporter-like_ATP-bd"/>
</dbReference>
<comment type="catalytic activity">
    <reaction evidence="6">
        <text>a dipeptide(out) + ATP + H2O = a dipeptide(in) + ADP + phosphate + H(+)</text>
        <dbReference type="Rhea" id="RHEA:23120"/>
        <dbReference type="ChEBI" id="CHEBI:15377"/>
        <dbReference type="ChEBI" id="CHEBI:15378"/>
        <dbReference type="ChEBI" id="CHEBI:30616"/>
        <dbReference type="ChEBI" id="CHEBI:43474"/>
        <dbReference type="ChEBI" id="CHEBI:90799"/>
        <dbReference type="ChEBI" id="CHEBI:456216"/>
        <dbReference type="EC" id="7.4.2.9"/>
    </reaction>
</comment>
<dbReference type="InterPro" id="IPR013563">
    <property type="entry name" value="Oligopep_ABC_C"/>
</dbReference>
<dbReference type="GO" id="GO:0055085">
    <property type="term" value="P:transmembrane transport"/>
    <property type="evidence" value="ECO:0007669"/>
    <property type="project" value="UniProtKB-ARBA"/>
</dbReference>
<dbReference type="RefSeq" id="WP_096797384.1">
    <property type="nucleotide sequence ID" value="NZ_NXHE01000041.1"/>
</dbReference>
<sequence length="563" mass="62286">MSDNLIEIRDLRVAFAGQEVVHGLNLDIRRGECLALVGESGSGKSVTAHSILRLLPGKTVSSNGSIAYNGVNLLHASEQQMRGLRGNRIAMIFQEPMTSLNPLHTVERQVSEVLEIHKGLKGRAARERTLELLELVGIREPLQRLKAYPHQLSGGQRQRVMIAMALANEPELLIADEPTTALDVTVQQKILELLIELQQRLGMSMLLISHDLNLVRRIAQRVCVMRHGEIVEQADCETLFRAPQHPYSRLLIEAEPSGAPVPSPYQHNLLEVDDLKVWFPLPKALLSRSQAYIKAVDGVSFRLQRGKTLGIVGESGSGKSTLGQAILRLVESEGDIRFGNKQLSLLNQRLMRPLRRQIQVVFQDPFGSLSPRMSVQQIIAEGLLTHGIGTEAEREAAVIRVLEEVGLDPKSRHRYPHEFSGGQRQRISIARALVLQPALILLDEPTSALDRTVQKQVVDLLRQLQIKHGLTYLFISHDLAVVHALAHDLLVIKDGKVVEQGSSREIFAAPTHPYTQELLKASGLKPAEAPCGSWIASDGVVSVDTHFTDTPLSLASQLPQVHR</sequence>
<evidence type="ECO:0000256" key="7">
    <source>
        <dbReference type="ARBA" id="ARBA00058018"/>
    </source>
</evidence>
<keyword evidence="4 10" id="KW-0067">ATP-binding</keyword>
<evidence type="ECO:0000259" key="9">
    <source>
        <dbReference type="PROSITE" id="PS50893"/>
    </source>
</evidence>
<dbReference type="PROSITE" id="PS00211">
    <property type="entry name" value="ABC_TRANSPORTER_1"/>
    <property type="match status" value="2"/>
</dbReference>
<dbReference type="NCBIfam" id="NF008453">
    <property type="entry name" value="PRK11308.1"/>
    <property type="match status" value="2"/>
</dbReference>
<comment type="caution">
    <text evidence="10">The sequence shown here is derived from an EMBL/GenBank/DDBJ whole genome shotgun (WGS) entry which is preliminary data.</text>
</comment>
<evidence type="ECO:0000256" key="3">
    <source>
        <dbReference type="ARBA" id="ARBA00022741"/>
    </source>
</evidence>
<dbReference type="PANTHER" id="PTHR43776:SF7">
    <property type="entry name" value="D,D-DIPEPTIDE TRANSPORT ATP-BINDING PROTEIN DDPF-RELATED"/>
    <property type="match status" value="1"/>
</dbReference>
<dbReference type="InterPro" id="IPR050319">
    <property type="entry name" value="ABC_transp_ATP-bind"/>
</dbReference>
<evidence type="ECO:0000256" key="6">
    <source>
        <dbReference type="ARBA" id="ARBA00047356"/>
    </source>
</evidence>
<evidence type="ECO:0000256" key="1">
    <source>
        <dbReference type="ARBA" id="ARBA00005417"/>
    </source>
</evidence>
<evidence type="ECO:0000256" key="4">
    <source>
        <dbReference type="ARBA" id="ARBA00022840"/>
    </source>
</evidence>
<dbReference type="GO" id="GO:0015833">
    <property type="term" value="P:peptide transport"/>
    <property type="evidence" value="ECO:0007669"/>
    <property type="project" value="InterPro"/>
</dbReference>
<dbReference type="PROSITE" id="PS50893">
    <property type="entry name" value="ABC_TRANSPORTER_2"/>
    <property type="match status" value="2"/>
</dbReference>
<dbReference type="GO" id="GO:0005524">
    <property type="term" value="F:ATP binding"/>
    <property type="evidence" value="ECO:0007669"/>
    <property type="project" value="UniProtKB-KW"/>
</dbReference>
<protein>
    <recommendedName>
        <fullName evidence="5">ABC-type dipeptide transporter</fullName>
        <ecNumber evidence="5">7.4.2.9</ecNumber>
    </recommendedName>
</protein>
<dbReference type="EC" id="7.4.2.9" evidence="5"/>
<dbReference type="Pfam" id="PF08352">
    <property type="entry name" value="oligo_HPY"/>
    <property type="match status" value="2"/>
</dbReference>
<comment type="function">
    <text evidence="7">Part of the ABC transporter DppABCDF involved in the uptake of various di/tripeptides. Is also involved in the uptake of phaseolotoxin, a toxic tripeptide inhibiting the enzyme ornithine carbamoyltransferase. Responsible for energy coupling to the transport system.</text>
</comment>
<organism evidence="10 11">
    <name type="scientific">Pseudomonas fluorescens</name>
    <dbReference type="NCBI Taxonomy" id="294"/>
    <lineage>
        <taxon>Bacteria</taxon>
        <taxon>Pseudomonadati</taxon>
        <taxon>Pseudomonadota</taxon>
        <taxon>Gammaproteobacteria</taxon>
        <taxon>Pseudomonadales</taxon>
        <taxon>Pseudomonadaceae</taxon>
        <taxon>Pseudomonas</taxon>
    </lineage>
</organism>
<evidence type="ECO:0000256" key="5">
    <source>
        <dbReference type="ARBA" id="ARBA00038852"/>
    </source>
</evidence>
<dbReference type="EMBL" id="NXHE01000041">
    <property type="protein sequence ID" value="PCM47162.1"/>
    <property type="molecule type" value="Genomic_DNA"/>
</dbReference>
<accession>A0A854X5T7</accession>
<dbReference type="InterPro" id="IPR017871">
    <property type="entry name" value="ABC_transporter-like_CS"/>
</dbReference>
<reference evidence="10 11" key="1">
    <citation type="submission" date="2017-09" db="EMBL/GenBank/DDBJ databases">
        <authorList>
            <person name="Haney C."/>
            <person name="Melnyk R."/>
        </authorList>
    </citation>
    <scope>NUCLEOTIDE SEQUENCE [LARGE SCALE GENOMIC DNA]</scope>
    <source>
        <strain evidence="10 11">CH229</strain>
    </source>
</reference>
<dbReference type="NCBIfam" id="NF007739">
    <property type="entry name" value="PRK10419.1"/>
    <property type="match status" value="2"/>
</dbReference>
<dbReference type="InterPro" id="IPR003593">
    <property type="entry name" value="AAA+_ATPase"/>
</dbReference>
<dbReference type="CDD" id="cd03257">
    <property type="entry name" value="ABC_NikE_OppD_transporters"/>
    <property type="match status" value="2"/>
</dbReference>
<dbReference type="Proteomes" id="UP000218643">
    <property type="component" value="Unassembled WGS sequence"/>
</dbReference>
<proteinExistence type="inferred from homology"/>
<keyword evidence="3" id="KW-0547">Nucleotide-binding</keyword>
<evidence type="ECO:0000256" key="2">
    <source>
        <dbReference type="ARBA" id="ARBA00022448"/>
    </source>
</evidence>
<feature type="domain" description="ABC transporter" evidence="9">
    <location>
        <begin position="6"/>
        <end position="252"/>
    </location>
</feature>
<evidence type="ECO:0000313" key="11">
    <source>
        <dbReference type="Proteomes" id="UP000218643"/>
    </source>
</evidence>
<dbReference type="Gene3D" id="3.40.50.300">
    <property type="entry name" value="P-loop containing nucleotide triphosphate hydrolases"/>
    <property type="match status" value="2"/>
</dbReference>
<gene>
    <name evidence="10" type="ORF">CP335_23765</name>
</gene>
<evidence type="ECO:0000256" key="8">
    <source>
        <dbReference type="ARBA" id="ARBA00065473"/>
    </source>
</evidence>
<dbReference type="SUPFAM" id="SSF52540">
    <property type="entry name" value="P-loop containing nucleoside triphosphate hydrolases"/>
    <property type="match status" value="2"/>
</dbReference>